<evidence type="ECO:0008006" key="3">
    <source>
        <dbReference type="Google" id="ProtNLM"/>
    </source>
</evidence>
<protein>
    <recommendedName>
        <fullName evidence="3">Transcription factor CBF/NF-Y/archaeal histone domain-containing protein</fullName>
    </recommendedName>
</protein>
<dbReference type="RefSeq" id="XP_064711009.1">
    <property type="nucleotide sequence ID" value="XM_064848385.1"/>
</dbReference>
<gene>
    <name evidence="1" type="ORF">LTR84_004811</name>
</gene>
<comment type="caution">
    <text evidence="1">The sequence shown here is derived from an EMBL/GenBank/DDBJ whole genome shotgun (WGS) entry which is preliminary data.</text>
</comment>
<evidence type="ECO:0000313" key="2">
    <source>
        <dbReference type="Proteomes" id="UP001358417"/>
    </source>
</evidence>
<evidence type="ECO:0000313" key="1">
    <source>
        <dbReference type="EMBL" id="KAK5062737.1"/>
    </source>
</evidence>
<proteinExistence type="predicted"/>
<dbReference type="AlphaFoldDB" id="A0AAV9NNE9"/>
<dbReference type="GeneID" id="89972989"/>
<keyword evidence="2" id="KW-1185">Reference proteome</keyword>
<reference evidence="1 2" key="1">
    <citation type="submission" date="2023-08" db="EMBL/GenBank/DDBJ databases">
        <title>Black Yeasts Isolated from many extreme environments.</title>
        <authorList>
            <person name="Coleine C."/>
            <person name="Stajich J.E."/>
            <person name="Selbmann L."/>
        </authorList>
    </citation>
    <scope>NUCLEOTIDE SEQUENCE [LARGE SCALE GENOMIC DNA]</scope>
    <source>
        <strain evidence="1 2">CCFEE 5792</strain>
    </source>
</reference>
<accession>A0AAV9NNE9</accession>
<organism evidence="1 2">
    <name type="scientific">Exophiala bonariae</name>
    <dbReference type="NCBI Taxonomy" id="1690606"/>
    <lineage>
        <taxon>Eukaryota</taxon>
        <taxon>Fungi</taxon>
        <taxon>Dikarya</taxon>
        <taxon>Ascomycota</taxon>
        <taxon>Pezizomycotina</taxon>
        <taxon>Eurotiomycetes</taxon>
        <taxon>Chaetothyriomycetidae</taxon>
        <taxon>Chaetothyriales</taxon>
        <taxon>Herpotrichiellaceae</taxon>
        <taxon>Exophiala</taxon>
    </lineage>
</organism>
<name>A0AAV9NNE9_9EURO</name>
<sequence>MSKAGVSSNGTDKCDLDEVGEERISTLIPIVDRVTRIEVMERFELDVNKRDAIERMAIEYLGALSSQLGFCHQGNADDAIKLQYAHI</sequence>
<dbReference type="EMBL" id="JAVRRD010000002">
    <property type="protein sequence ID" value="KAK5062737.1"/>
    <property type="molecule type" value="Genomic_DNA"/>
</dbReference>
<dbReference type="Proteomes" id="UP001358417">
    <property type="component" value="Unassembled WGS sequence"/>
</dbReference>